<dbReference type="OrthoDB" id="9800872at2"/>
<accession>A0A1I0WFZ6</accession>
<evidence type="ECO:0000259" key="1">
    <source>
        <dbReference type="PROSITE" id="PS50206"/>
    </source>
</evidence>
<dbReference type="AlphaFoldDB" id="A0A1I0WFZ6"/>
<dbReference type="Pfam" id="PF00581">
    <property type="entry name" value="Rhodanese"/>
    <property type="match status" value="1"/>
</dbReference>
<name>A0A1I0WFZ6_9FLAO</name>
<keyword evidence="3" id="KW-1185">Reference proteome</keyword>
<dbReference type="GO" id="GO:0016740">
    <property type="term" value="F:transferase activity"/>
    <property type="evidence" value="ECO:0007669"/>
    <property type="project" value="UniProtKB-KW"/>
</dbReference>
<reference evidence="3" key="1">
    <citation type="submission" date="2016-10" db="EMBL/GenBank/DDBJ databases">
        <authorList>
            <person name="Varghese N."/>
            <person name="Submissions S."/>
        </authorList>
    </citation>
    <scope>NUCLEOTIDE SEQUENCE [LARGE SCALE GENOMIC DNA]</scope>
    <source>
        <strain evidence="3">DSM 21789</strain>
    </source>
</reference>
<evidence type="ECO:0000313" key="3">
    <source>
        <dbReference type="Proteomes" id="UP000199604"/>
    </source>
</evidence>
<feature type="domain" description="Rhodanese" evidence="1">
    <location>
        <begin position="21"/>
        <end position="105"/>
    </location>
</feature>
<dbReference type="STRING" id="498292.SAMN05660845_0752"/>
<dbReference type="InterPro" id="IPR001763">
    <property type="entry name" value="Rhodanese-like_dom"/>
</dbReference>
<dbReference type="InterPro" id="IPR036873">
    <property type="entry name" value="Rhodanese-like_dom_sf"/>
</dbReference>
<dbReference type="InterPro" id="IPR050229">
    <property type="entry name" value="GlpE_sulfurtransferase"/>
</dbReference>
<organism evidence="2 3">
    <name type="scientific">Flavobacterium swingsii</name>
    <dbReference type="NCBI Taxonomy" id="498292"/>
    <lineage>
        <taxon>Bacteria</taxon>
        <taxon>Pseudomonadati</taxon>
        <taxon>Bacteroidota</taxon>
        <taxon>Flavobacteriia</taxon>
        <taxon>Flavobacteriales</taxon>
        <taxon>Flavobacteriaceae</taxon>
        <taxon>Flavobacterium</taxon>
    </lineage>
</organism>
<dbReference type="PROSITE" id="PS50206">
    <property type="entry name" value="RHODANESE_3"/>
    <property type="match status" value="1"/>
</dbReference>
<dbReference type="PANTHER" id="PTHR43031">
    <property type="entry name" value="FAD-DEPENDENT OXIDOREDUCTASE"/>
    <property type="match status" value="1"/>
</dbReference>
<dbReference type="Gene3D" id="3.40.250.10">
    <property type="entry name" value="Rhodanese-like domain"/>
    <property type="match status" value="1"/>
</dbReference>
<keyword evidence="2" id="KW-0808">Transferase</keyword>
<dbReference type="EMBL" id="FOJT01000002">
    <property type="protein sequence ID" value="SFA87484.1"/>
    <property type="molecule type" value="Genomic_DNA"/>
</dbReference>
<dbReference type="SUPFAM" id="SSF52821">
    <property type="entry name" value="Rhodanese/Cell cycle control phosphatase"/>
    <property type="match status" value="1"/>
</dbReference>
<dbReference type="PANTHER" id="PTHR43031:SF1">
    <property type="entry name" value="PYRIDINE NUCLEOTIDE-DISULPHIDE OXIDOREDUCTASE"/>
    <property type="match status" value="1"/>
</dbReference>
<sequence>MFGAFKKIFSKTNNSEMKKLITNGAFLVDVRTSSEFSQGNVKGSANIPLDQIQNQLSKFRGKEHIIVFCRSGNRSSQAKAILEQNGFTNIINGGSWLDVNDAINK</sequence>
<evidence type="ECO:0000313" key="2">
    <source>
        <dbReference type="EMBL" id="SFA87484.1"/>
    </source>
</evidence>
<dbReference type="SMART" id="SM00450">
    <property type="entry name" value="RHOD"/>
    <property type="match status" value="1"/>
</dbReference>
<dbReference type="Proteomes" id="UP000199604">
    <property type="component" value="Unassembled WGS sequence"/>
</dbReference>
<dbReference type="CDD" id="cd00158">
    <property type="entry name" value="RHOD"/>
    <property type="match status" value="1"/>
</dbReference>
<proteinExistence type="predicted"/>
<gene>
    <name evidence="2" type="ORF">SAMN05660845_0752</name>
</gene>
<protein>
    <submittedName>
        <fullName evidence="2">Rhodanese-related sulfurtransferase</fullName>
    </submittedName>
</protein>